<keyword evidence="1 6" id="KW-0349">Heme</keyword>
<dbReference type="InterPro" id="IPR011444">
    <property type="entry name" value="DUF1549"/>
</dbReference>
<dbReference type="PROSITE" id="PS50022">
    <property type="entry name" value="FA58C_3"/>
    <property type="match status" value="1"/>
</dbReference>
<organism evidence="9 10">
    <name type="scientific">Stieleria neptunia</name>
    <dbReference type="NCBI Taxonomy" id="2527979"/>
    <lineage>
        <taxon>Bacteria</taxon>
        <taxon>Pseudomonadati</taxon>
        <taxon>Planctomycetota</taxon>
        <taxon>Planctomycetia</taxon>
        <taxon>Pirellulales</taxon>
        <taxon>Pirellulaceae</taxon>
        <taxon>Stieleria</taxon>
    </lineage>
</organism>
<dbReference type="EMBL" id="CP037423">
    <property type="protein sequence ID" value="QDV42100.1"/>
    <property type="molecule type" value="Genomic_DNA"/>
</dbReference>
<dbReference type="Proteomes" id="UP000319004">
    <property type="component" value="Chromosome"/>
</dbReference>
<dbReference type="Pfam" id="PF07587">
    <property type="entry name" value="PSD1"/>
    <property type="match status" value="1"/>
</dbReference>
<dbReference type="GO" id="GO:0046872">
    <property type="term" value="F:metal ion binding"/>
    <property type="evidence" value="ECO:0007669"/>
    <property type="project" value="UniProtKB-KW"/>
</dbReference>
<reference evidence="9 10" key="1">
    <citation type="submission" date="2019-03" db="EMBL/GenBank/DDBJ databases">
        <title>Deep-cultivation of Planctomycetes and their phenomic and genomic characterization uncovers novel biology.</title>
        <authorList>
            <person name="Wiegand S."/>
            <person name="Jogler M."/>
            <person name="Boedeker C."/>
            <person name="Pinto D."/>
            <person name="Vollmers J."/>
            <person name="Rivas-Marin E."/>
            <person name="Kohn T."/>
            <person name="Peeters S.H."/>
            <person name="Heuer A."/>
            <person name="Rast P."/>
            <person name="Oberbeckmann S."/>
            <person name="Bunk B."/>
            <person name="Jeske O."/>
            <person name="Meyerdierks A."/>
            <person name="Storesund J.E."/>
            <person name="Kallscheuer N."/>
            <person name="Luecker S."/>
            <person name="Lage O.M."/>
            <person name="Pohl T."/>
            <person name="Merkel B.J."/>
            <person name="Hornburger P."/>
            <person name="Mueller R.-W."/>
            <person name="Bruemmer F."/>
            <person name="Labrenz M."/>
            <person name="Spormann A.M."/>
            <person name="Op den Camp H."/>
            <person name="Overmann J."/>
            <person name="Amann R."/>
            <person name="Jetten M.S.M."/>
            <person name="Mascher T."/>
            <person name="Medema M.H."/>
            <person name="Devos D.P."/>
            <person name="Kaster A.-K."/>
            <person name="Ovreas L."/>
            <person name="Rohde M."/>
            <person name="Galperin M.Y."/>
            <person name="Jogler C."/>
        </authorList>
    </citation>
    <scope>NUCLEOTIDE SEQUENCE [LARGE SCALE GENOMIC DNA]</scope>
    <source>
        <strain evidence="9 10">Enr13</strain>
    </source>
</reference>
<dbReference type="PROSITE" id="PS51007">
    <property type="entry name" value="CYTC"/>
    <property type="match status" value="1"/>
</dbReference>
<feature type="domain" description="F5/8 type C" evidence="7">
    <location>
        <begin position="546"/>
        <end position="650"/>
    </location>
</feature>
<dbReference type="AlphaFoldDB" id="A0A518HMP9"/>
<dbReference type="InterPro" id="IPR000421">
    <property type="entry name" value="FA58C"/>
</dbReference>
<dbReference type="PANTHER" id="PTHR35889">
    <property type="entry name" value="CYCLOINULO-OLIGOSACCHARIDE FRUCTANOTRANSFERASE-RELATED"/>
    <property type="match status" value="1"/>
</dbReference>
<dbReference type="InterPro" id="IPR008979">
    <property type="entry name" value="Galactose-bd-like_sf"/>
</dbReference>
<keyword evidence="4 6" id="KW-0408">Iron</keyword>
<keyword evidence="5" id="KW-1015">Disulfide bond</keyword>
<evidence type="ECO:0000259" key="8">
    <source>
        <dbReference type="PROSITE" id="PS51007"/>
    </source>
</evidence>
<feature type="domain" description="Cytochrome c" evidence="8">
    <location>
        <begin position="53"/>
        <end position="157"/>
    </location>
</feature>
<keyword evidence="10" id="KW-1185">Reference proteome</keyword>
<proteinExistence type="predicted"/>
<dbReference type="GO" id="GO:0020037">
    <property type="term" value="F:heme binding"/>
    <property type="evidence" value="ECO:0007669"/>
    <property type="project" value="InterPro"/>
</dbReference>
<evidence type="ECO:0000256" key="6">
    <source>
        <dbReference type="PROSITE-ProRule" id="PRU00433"/>
    </source>
</evidence>
<dbReference type="InterPro" id="IPR011429">
    <property type="entry name" value="Cyt_c_Planctomycete-type"/>
</dbReference>
<dbReference type="SUPFAM" id="SSF49785">
    <property type="entry name" value="Galactose-binding domain-like"/>
    <property type="match status" value="1"/>
</dbReference>
<dbReference type="Pfam" id="PF07635">
    <property type="entry name" value="PSCyt1"/>
    <property type="match status" value="1"/>
</dbReference>
<evidence type="ECO:0000313" key="9">
    <source>
        <dbReference type="EMBL" id="QDV42100.1"/>
    </source>
</evidence>
<dbReference type="InterPro" id="IPR006585">
    <property type="entry name" value="FTP1"/>
</dbReference>
<dbReference type="InterPro" id="IPR022655">
    <property type="entry name" value="DUF1553"/>
</dbReference>
<dbReference type="InterPro" id="IPR036909">
    <property type="entry name" value="Cyt_c-like_dom_sf"/>
</dbReference>
<dbReference type="Gene3D" id="2.60.120.260">
    <property type="entry name" value="Galactose-binding domain-like"/>
    <property type="match status" value="2"/>
</dbReference>
<dbReference type="Pfam" id="PF22633">
    <property type="entry name" value="F5_F8_type_C_2"/>
    <property type="match status" value="1"/>
</dbReference>
<evidence type="ECO:0000313" key="10">
    <source>
        <dbReference type="Proteomes" id="UP000319004"/>
    </source>
</evidence>
<dbReference type="InterPro" id="IPR009056">
    <property type="entry name" value="Cyt_c-like_dom"/>
</dbReference>
<protein>
    <submittedName>
        <fullName evidence="9">Planctomycete cytochrome C</fullName>
    </submittedName>
</protein>
<dbReference type="KEGG" id="snep:Enr13x_19430"/>
<keyword evidence="2 6" id="KW-0479">Metal-binding</keyword>
<evidence type="ECO:0000256" key="2">
    <source>
        <dbReference type="ARBA" id="ARBA00022723"/>
    </source>
</evidence>
<gene>
    <name evidence="9" type="ORF">Enr13x_19430</name>
</gene>
<dbReference type="SMART" id="SM00607">
    <property type="entry name" value="FTP"/>
    <property type="match status" value="1"/>
</dbReference>
<evidence type="ECO:0000256" key="1">
    <source>
        <dbReference type="ARBA" id="ARBA00022617"/>
    </source>
</evidence>
<accession>A0A518HMP9</accession>
<evidence type="ECO:0000256" key="3">
    <source>
        <dbReference type="ARBA" id="ARBA00022837"/>
    </source>
</evidence>
<evidence type="ECO:0000256" key="5">
    <source>
        <dbReference type="ARBA" id="ARBA00023157"/>
    </source>
</evidence>
<dbReference type="SUPFAM" id="SSF46626">
    <property type="entry name" value="Cytochrome c"/>
    <property type="match status" value="1"/>
</dbReference>
<sequence>MPVGGFLCCGVSGVDLCFGYTNVARHPSKRSTFPPMRLTRVFSVSLLYGLVSSLAPAGETAVDFNREIRPLLFNRCVTCHGPDEAERAAGLRLDTADGAHEDLGGYAAVVPGDPEASELMARVTSDDEDVVMPPTGKGDPLKPAEVALLRKWIEQGGCYARHWSYEVPVRPPLPKVSDPAWPTGPIDHFTLAQMDAAGLHPAPQADRLTLARRLAIDLTGLPPSWEQARAFAEDDRADAYEIYVDSLLASPAFGERWARVWLDLARYADSAGYADDPPRTIWAYRDYVIQAINDNMPFDQFTIEQIAGDLLPDPSDRQLIATAFHRNTLTNNEGGTNDEEFRNVAVVDRVNTTMAVWMGTTMACAQCHTHKYDPITQDEYFQFFAFFNSTEDADKRNESPLLEVWSDDQKRRKVELSQRIESLQAKLSAPSDQVDQEREQWLARFSSPPDWRVADVASIDAKRRLETTDDGWIQASEDELKSDTYQIQISTSDEPVTGIRLETSKSQKRNFVISQLRATWTPKQLAPVQAQFVRVELPGKSRFLHLAEIEVFSEGENVAPRGKATQSSTYADAVAARVNDGETAGDYHKGSVQHTNGEKDPWVEIDLGEAMPIENLVLWNRTDGGAGIIERLNGFTVSLLGKKRDVVWTSKPETPAKAMHALSPTGLRSVSFSHASADHEQSGFPAVAVLQTATDSKTGWAIAPQVGRPHQLTLSLDAPTPAAEGVLTVSIAQESEHAGHLLDHFRLSVSSDPNLTRWATLPVPIRRIIAKGKDRWNEKQASQVEEYFRGIAPALKPWRDELQAARDALAEMKPMTSVPVMKELPADKRRVTQVQLRGNYQSTGDEVREGTPAAFHRIAHADNPSRLDLAHWLVDPANPLTPRVIVNRHWEQLFGIGIVETSEEFGSQGELPSHPRLLDWMAVEFRESGWDIKRLIKSMVMSATYRQSSVTTPESIAADPANRLLARGPRFRVSAEMVRDQALFVSGLLSDKQFGPPVNPPQPELGLKAAFGSATDWKTSKGEDRYRRGLYTTWRRSSPYPSMAQFDAPNREVCTVRRIRTNTPLQALVTMNDPVYVEAAQSFARNMIRAADSAEGRIQYAFQTALIRPPHAAEIERLEQLVTAATETYRESTDDAMKMATDPIGALPDDADPAEYAAWTVVANVILNLDELLMKR</sequence>
<evidence type="ECO:0000259" key="7">
    <source>
        <dbReference type="PROSITE" id="PS50022"/>
    </source>
</evidence>
<evidence type="ECO:0000256" key="4">
    <source>
        <dbReference type="ARBA" id="ARBA00023004"/>
    </source>
</evidence>
<dbReference type="GO" id="GO:0009055">
    <property type="term" value="F:electron transfer activity"/>
    <property type="evidence" value="ECO:0007669"/>
    <property type="project" value="InterPro"/>
</dbReference>
<dbReference type="Pfam" id="PF07583">
    <property type="entry name" value="PSCyt2"/>
    <property type="match status" value="1"/>
</dbReference>
<dbReference type="PANTHER" id="PTHR35889:SF3">
    <property type="entry name" value="F-BOX DOMAIN-CONTAINING PROTEIN"/>
    <property type="match status" value="1"/>
</dbReference>
<keyword evidence="3" id="KW-0106">Calcium</keyword>
<name>A0A518HMP9_9BACT</name>